<comment type="caution">
    <text evidence="1">The sequence shown here is derived from an EMBL/GenBank/DDBJ whole genome shotgun (WGS) entry which is preliminary data.</text>
</comment>
<organism evidence="1 2">
    <name type="scientific">Planomonospora venezuelensis</name>
    <dbReference type="NCBI Taxonomy" id="1999"/>
    <lineage>
        <taxon>Bacteria</taxon>
        <taxon>Bacillati</taxon>
        <taxon>Actinomycetota</taxon>
        <taxon>Actinomycetes</taxon>
        <taxon>Streptosporangiales</taxon>
        <taxon>Streptosporangiaceae</taxon>
        <taxon>Planomonospora</taxon>
    </lineage>
</organism>
<dbReference type="RefSeq" id="WP_184944227.1">
    <property type="nucleotide sequence ID" value="NZ_BAAAWZ010000001.1"/>
</dbReference>
<reference evidence="1 2" key="1">
    <citation type="submission" date="2020-08" db="EMBL/GenBank/DDBJ databases">
        <title>Genomic Encyclopedia of Type Strains, Phase III (KMG-III): the genomes of soil and plant-associated and newly described type strains.</title>
        <authorList>
            <person name="Whitman W."/>
        </authorList>
    </citation>
    <scope>NUCLEOTIDE SEQUENCE [LARGE SCALE GENOMIC DNA]</scope>
    <source>
        <strain evidence="1 2">CECT 3303</strain>
    </source>
</reference>
<dbReference type="AlphaFoldDB" id="A0A841D913"/>
<evidence type="ECO:0000313" key="1">
    <source>
        <dbReference type="EMBL" id="MBB5965087.1"/>
    </source>
</evidence>
<dbReference type="EMBL" id="JACHJJ010000015">
    <property type="protein sequence ID" value="MBB5965087.1"/>
    <property type="molecule type" value="Genomic_DNA"/>
</dbReference>
<evidence type="ECO:0000313" key="2">
    <source>
        <dbReference type="Proteomes" id="UP000562352"/>
    </source>
</evidence>
<dbReference type="Proteomes" id="UP000562352">
    <property type="component" value="Unassembled WGS sequence"/>
</dbReference>
<gene>
    <name evidence="1" type="ORF">FHS22_004373</name>
</gene>
<keyword evidence="2" id="KW-1185">Reference proteome</keyword>
<protein>
    <submittedName>
        <fullName evidence="1">Uncharacterized protein</fullName>
    </submittedName>
</protein>
<proteinExistence type="predicted"/>
<sequence length="89" mass="9571">MKFGDLAPGVLARIPFAENNVFVNPTRALPPAVEILTAPTPCPVAPCEGLEVMAREVDGGRPHLYHRLPERPVTLITPAVAEEAPRHGD</sequence>
<accession>A0A841D913</accession>
<name>A0A841D913_PLAVE</name>